<dbReference type="PROSITE" id="PS51644">
    <property type="entry name" value="HTH_OST"/>
    <property type="match status" value="1"/>
</dbReference>
<gene>
    <name evidence="2" type="ORF">g.54016</name>
</gene>
<protein>
    <recommendedName>
        <fullName evidence="1">HTH OST-type domain-containing protein</fullName>
    </recommendedName>
</protein>
<dbReference type="AlphaFoldDB" id="A0A1B6KND4"/>
<sequence length="141" mass="15867">LADLLKLVKSQSSKQLCLRELPTLWERTLGETLEPTNYGLCYIEDLLSLVPENALQVVKHNEDTVISIPRRPQTQMEREKTLGFATQLEGKCESGRQLSLTLPERLKVLGHQIAELVVPRFPPGLSLANLNSAYLWQFGNA</sequence>
<name>A0A1B6KND4_9HEMI</name>
<organism evidence="2">
    <name type="scientific">Graphocephala atropunctata</name>
    <dbReference type="NCBI Taxonomy" id="36148"/>
    <lineage>
        <taxon>Eukaryota</taxon>
        <taxon>Metazoa</taxon>
        <taxon>Ecdysozoa</taxon>
        <taxon>Arthropoda</taxon>
        <taxon>Hexapoda</taxon>
        <taxon>Insecta</taxon>
        <taxon>Pterygota</taxon>
        <taxon>Neoptera</taxon>
        <taxon>Paraneoptera</taxon>
        <taxon>Hemiptera</taxon>
        <taxon>Auchenorrhyncha</taxon>
        <taxon>Membracoidea</taxon>
        <taxon>Cicadellidae</taxon>
        <taxon>Cicadellinae</taxon>
        <taxon>Cicadellini</taxon>
        <taxon>Graphocephala</taxon>
    </lineage>
</organism>
<reference evidence="2" key="1">
    <citation type="submission" date="2015-11" db="EMBL/GenBank/DDBJ databases">
        <title>De novo transcriptome assembly of four potential Pierce s Disease insect vectors from Arizona vineyards.</title>
        <authorList>
            <person name="Tassone E.E."/>
        </authorList>
    </citation>
    <scope>NUCLEOTIDE SEQUENCE</scope>
</reference>
<accession>A0A1B6KND4</accession>
<feature type="non-terminal residue" evidence="2">
    <location>
        <position position="141"/>
    </location>
</feature>
<dbReference type="EMBL" id="GEBQ01027040">
    <property type="protein sequence ID" value="JAT12937.1"/>
    <property type="molecule type" value="Transcribed_RNA"/>
</dbReference>
<evidence type="ECO:0000259" key="1">
    <source>
        <dbReference type="PROSITE" id="PS51644"/>
    </source>
</evidence>
<dbReference type="InterPro" id="IPR025605">
    <property type="entry name" value="OST-HTH/LOTUS_dom"/>
</dbReference>
<feature type="non-terminal residue" evidence="2">
    <location>
        <position position="1"/>
    </location>
</feature>
<evidence type="ECO:0000313" key="2">
    <source>
        <dbReference type="EMBL" id="JAT12937.1"/>
    </source>
</evidence>
<proteinExistence type="predicted"/>
<feature type="domain" description="HTH OST-type" evidence="1">
    <location>
        <begin position="1"/>
        <end position="71"/>
    </location>
</feature>